<dbReference type="InterPro" id="IPR009079">
    <property type="entry name" value="4_helix_cytokine-like_core"/>
</dbReference>
<dbReference type="InterPro" id="IPR001387">
    <property type="entry name" value="Cro/C1-type_HTH"/>
</dbReference>
<dbReference type="AlphaFoldDB" id="A0A2V2YVM7"/>
<dbReference type="OrthoDB" id="1904300at2"/>
<dbReference type="Proteomes" id="UP000246635">
    <property type="component" value="Unassembled WGS sequence"/>
</dbReference>
<dbReference type="PROSITE" id="PS50943">
    <property type="entry name" value="HTH_CROC1"/>
    <property type="match status" value="1"/>
</dbReference>
<gene>
    <name evidence="2" type="ORF">DFQ01_109145</name>
</gene>
<evidence type="ECO:0000259" key="1">
    <source>
        <dbReference type="PROSITE" id="PS50943"/>
    </source>
</evidence>
<protein>
    <recommendedName>
        <fullName evidence="1">HTH cro/C1-type domain-containing protein</fullName>
    </recommendedName>
</protein>
<dbReference type="Gene3D" id="1.20.1250.10">
    <property type="match status" value="1"/>
</dbReference>
<evidence type="ECO:0000313" key="2">
    <source>
        <dbReference type="EMBL" id="PWW02520.1"/>
    </source>
</evidence>
<dbReference type="RefSeq" id="WP_110044552.1">
    <property type="nucleotide sequence ID" value="NZ_CP054613.1"/>
</dbReference>
<dbReference type="EMBL" id="QGTQ01000009">
    <property type="protein sequence ID" value="PWW02520.1"/>
    <property type="molecule type" value="Genomic_DNA"/>
</dbReference>
<feature type="domain" description="HTH cro/C1-type" evidence="1">
    <location>
        <begin position="4"/>
        <end position="59"/>
    </location>
</feature>
<comment type="caution">
    <text evidence="2">The sequence shown here is derived from an EMBL/GenBank/DDBJ whole genome shotgun (WGS) entry which is preliminary data.</text>
</comment>
<accession>A0A2V2YVM7</accession>
<keyword evidence="3" id="KW-1185">Reference proteome</keyword>
<dbReference type="CDD" id="cd00093">
    <property type="entry name" value="HTH_XRE"/>
    <property type="match status" value="1"/>
</dbReference>
<sequence length="228" mass="27107">MIGLEFICKVHKKDQKEIAEKLKIAAPNISSWLKGTRDIPSKYLPILSKIFRGISSEYFQKELTYVDELKIRIHRIETMEFEDRHEPFIVPNGVDYDDLLIDEYVDDYENELAYLYKELNKTLQVDSYQNRISSLIELLKGLDKENQQTEFQDRSAEEHILTKLNSYLDFLQKFNVKGINTLDSIVTYFNLYDGVDRKKWYTQEMFPNEKQLSFYSDFKDLLIKHGVM</sequence>
<reference evidence="2 3" key="1">
    <citation type="submission" date="2018-05" db="EMBL/GenBank/DDBJ databases">
        <title>Genomic Encyclopedia of Type Strains, Phase III (KMG-III): the genomes of soil and plant-associated and newly described type strains.</title>
        <authorList>
            <person name="Whitman W."/>
        </authorList>
    </citation>
    <scope>NUCLEOTIDE SEQUENCE [LARGE SCALE GENOMIC DNA]</scope>
    <source>
        <strain evidence="2 3">CECT 5696</strain>
    </source>
</reference>
<proteinExistence type="predicted"/>
<organism evidence="2 3">
    <name type="scientific">Paenibacillus cellulosilyticus</name>
    <dbReference type="NCBI Taxonomy" id="375489"/>
    <lineage>
        <taxon>Bacteria</taxon>
        <taxon>Bacillati</taxon>
        <taxon>Bacillota</taxon>
        <taxon>Bacilli</taxon>
        <taxon>Bacillales</taxon>
        <taxon>Paenibacillaceae</taxon>
        <taxon>Paenibacillus</taxon>
    </lineage>
</organism>
<name>A0A2V2YVM7_9BACL</name>
<evidence type="ECO:0000313" key="3">
    <source>
        <dbReference type="Proteomes" id="UP000246635"/>
    </source>
</evidence>